<sequence>MREEDTPSTSVLVDVVTVLGGDVITNSACMAGEPEMVERLVAAAALFDIATRILREVADEAARSGMDVRKFGGIAVDAANSAGVPESLPRIRPFVVE</sequence>
<proteinExistence type="predicted"/>
<organism evidence="1 2">
    <name type="scientific">Gandjariella thermophila</name>
    <dbReference type="NCBI Taxonomy" id="1931992"/>
    <lineage>
        <taxon>Bacteria</taxon>
        <taxon>Bacillati</taxon>
        <taxon>Actinomycetota</taxon>
        <taxon>Actinomycetes</taxon>
        <taxon>Pseudonocardiales</taxon>
        <taxon>Pseudonocardiaceae</taxon>
        <taxon>Gandjariella</taxon>
    </lineage>
</organism>
<evidence type="ECO:0000313" key="2">
    <source>
        <dbReference type="Proteomes" id="UP000298860"/>
    </source>
</evidence>
<accession>A0A4D4J3F6</accession>
<keyword evidence="2" id="KW-1185">Reference proteome</keyword>
<dbReference type="AlphaFoldDB" id="A0A4D4J3F6"/>
<comment type="caution">
    <text evidence="1">The sequence shown here is derived from an EMBL/GenBank/DDBJ whole genome shotgun (WGS) entry which is preliminary data.</text>
</comment>
<dbReference type="EMBL" id="BJFL01000001">
    <property type="protein sequence ID" value="GDY28523.1"/>
    <property type="molecule type" value="Genomic_DNA"/>
</dbReference>
<dbReference type="Proteomes" id="UP000298860">
    <property type="component" value="Unassembled WGS sequence"/>
</dbReference>
<dbReference type="RefSeq" id="WP_137811741.1">
    <property type="nucleotide sequence ID" value="NZ_BJFL01000001.1"/>
</dbReference>
<gene>
    <name evidence="1" type="ORF">GTS_01560</name>
</gene>
<protein>
    <submittedName>
        <fullName evidence="1">Uncharacterized protein</fullName>
    </submittedName>
</protein>
<name>A0A4D4J3F6_9PSEU</name>
<evidence type="ECO:0000313" key="1">
    <source>
        <dbReference type="EMBL" id="GDY28523.1"/>
    </source>
</evidence>
<reference evidence="2" key="1">
    <citation type="submission" date="2019-04" db="EMBL/GenBank/DDBJ databases">
        <title>Draft genome sequence of Pseudonocardiaceae bacterium SL3-2-4.</title>
        <authorList>
            <person name="Ningsih F."/>
            <person name="Yokota A."/>
            <person name="Sakai Y."/>
            <person name="Nanatani K."/>
            <person name="Yabe S."/>
            <person name="Oetari A."/>
            <person name="Sjamsuridzal W."/>
        </authorList>
    </citation>
    <scope>NUCLEOTIDE SEQUENCE [LARGE SCALE GENOMIC DNA]</scope>
    <source>
        <strain evidence="2">SL3-2-4</strain>
    </source>
</reference>